<reference evidence="3" key="1">
    <citation type="submission" date="2016-10" db="EMBL/GenBank/DDBJ databases">
        <authorList>
            <person name="Varghese N."/>
            <person name="Submissions S."/>
        </authorList>
    </citation>
    <scope>NUCLEOTIDE SEQUENCE [LARGE SCALE GENOMIC DNA]</scope>
    <source>
        <strain evidence="3">CGMCC 1.10223</strain>
    </source>
</reference>
<protein>
    <submittedName>
        <fullName evidence="2">Uncharacterized protein</fullName>
    </submittedName>
</protein>
<evidence type="ECO:0000313" key="3">
    <source>
        <dbReference type="Proteomes" id="UP000183410"/>
    </source>
</evidence>
<evidence type="ECO:0000313" key="2">
    <source>
        <dbReference type="EMBL" id="SFF29892.1"/>
    </source>
</evidence>
<feature type="transmembrane region" description="Helical" evidence="1">
    <location>
        <begin position="85"/>
        <end position="106"/>
    </location>
</feature>
<dbReference type="Proteomes" id="UP000183410">
    <property type="component" value="Unassembled WGS sequence"/>
</dbReference>
<proteinExistence type="predicted"/>
<organism evidence="2 3">
    <name type="scientific">Paenibacillus algorifonticola</name>
    <dbReference type="NCBI Taxonomy" id="684063"/>
    <lineage>
        <taxon>Bacteria</taxon>
        <taxon>Bacillati</taxon>
        <taxon>Bacillota</taxon>
        <taxon>Bacilli</taxon>
        <taxon>Bacillales</taxon>
        <taxon>Paenibacillaceae</taxon>
        <taxon>Paenibacillus</taxon>
    </lineage>
</organism>
<dbReference type="EMBL" id="FONN01000024">
    <property type="protein sequence ID" value="SFF29892.1"/>
    <property type="molecule type" value="Genomic_DNA"/>
</dbReference>
<dbReference type="AlphaFoldDB" id="A0A1I2HJM2"/>
<accession>A0A1I2HJM2</accession>
<keyword evidence="1" id="KW-0472">Membrane</keyword>
<keyword evidence="1" id="KW-0812">Transmembrane</keyword>
<name>A0A1I2HJM2_9BACL</name>
<gene>
    <name evidence="2" type="ORF">SAMN04487969_1243</name>
</gene>
<keyword evidence="1" id="KW-1133">Transmembrane helix</keyword>
<feature type="transmembrane region" description="Helical" evidence="1">
    <location>
        <begin position="118"/>
        <end position="136"/>
    </location>
</feature>
<evidence type="ECO:0000256" key="1">
    <source>
        <dbReference type="SAM" id="Phobius"/>
    </source>
</evidence>
<keyword evidence="3" id="KW-1185">Reference proteome</keyword>
<sequence>MLFWHKTVCPVVIMREEPILPEGRGLSITKQQLPRSSLLSIGGMLLPLVIHGIHLLLPLLLTGSIAMESSMHRHHGEAATSGTNWVNWLLSGITAISVIVTIIYLYRIWTSKTCSKTSAWLYTGISVVCFVLIAATL</sequence>
<feature type="transmembrane region" description="Helical" evidence="1">
    <location>
        <begin position="38"/>
        <end position="65"/>
    </location>
</feature>